<dbReference type="PANTHER" id="PTHR35567">
    <property type="entry name" value="MALATE DEHYDROGENASE (AFU_ORTHOLOGUE AFUA_2G13800)"/>
    <property type="match status" value="1"/>
</dbReference>
<sequence length="263" mass="27999">MHTTQIINLLMASLCLVSAAPAPAAEIPRTSPMDKRTPEGSWWQKSEWHTSFIDFTRRRADPQSVVGKCDMQSAKMPTAAGLPPPSAGLYLSHVAVGRGTQNYTCANSSATPAAIGALATLYNVSCVAADTPVLLDRLPVVALNLPTPSSSDSAANVDMSGHHYFIDLTTAYFNLKTDAHDYGGGAFKKVNSTAAPSDAAAGQEGSGDGAVAWLKLIAKDPKTQSMQEVYRVNTAGGNPPKTCEGQDKSFEVQYSAEYWIWSK</sequence>
<name>A0A6H0XLU1_9PEZI</name>
<accession>A0A6H0XLU1</accession>
<keyword evidence="1" id="KW-0732">Signal</keyword>
<dbReference type="EMBL" id="CP051139">
    <property type="protein sequence ID" value="QIW95469.1"/>
    <property type="molecule type" value="Genomic_DNA"/>
</dbReference>
<evidence type="ECO:0000256" key="1">
    <source>
        <dbReference type="SAM" id="SignalP"/>
    </source>
</evidence>
<gene>
    <name evidence="2" type="ORF">AMS68_000987</name>
</gene>
<feature type="chain" id="PRO_5026044764" description="Malate dehydrogenase" evidence="1">
    <location>
        <begin position="20"/>
        <end position="263"/>
    </location>
</feature>
<dbReference type="Pfam" id="PF11937">
    <property type="entry name" value="DUF3455"/>
    <property type="match status" value="1"/>
</dbReference>
<dbReference type="InterPro" id="IPR021851">
    <property type="entry name" value="DUF3455"/>
</dbReference>
<dbReference type="PANTHER" id="PTHR35567:SF1">
    <property type="entry name" value="CONSERVED FUNGAL PROTEIN (AFU_ORTHOLOGUE AFUA_1G14230)"/>
    <property type="match status" value="1"/>
</dbReference>
<evidence type="ECO:0008006" key="4">
    <source>
        <dbReference type="Google" id="ProtNLM"/>
    </source>
</evidence>
<evidence type="ECO:0000313" key="2">
    <source>
        <dbReference type="EMBL" id="QIW95469.1"/>
    </source>
</evidence>
<evidence type="ECO:0000313" key="3">
    <source>
        <dbReference type="Proteomes" id="UP000503462"/>
    </source>
</evidence>
<feature type="signal peptide" evidence="1">
    <location>
        <begin position="1"/>
        <end position="19"/>
    </location>
</feature>
<protein>
    <recommendedName>
        <fullName evidence="4">Malate dehydrogenase</fullName>
    </recommendedName>
</protein>
<dbReference type="OrthoDB" id="1859733at2759"/>
<reference evidence="2 3" key="1">
    <citation type="journal article" date="2016" name="Sci. Rep.">
        <title>Peltaster fructicola genome reveals evolution from an invasive phytopathogen to an ectophytic parasite.</title>
        <authorList>
            <person name="Xu C."/>
            <person name="Chen H."/>
            <person name="Gleason M.L."/>
            <person name="Xu J.R."/>
            <person name="Liu H."/>
            <person name="Zhang R."/>
            <person name="Sun G."/>
        </authorList>
    </citation>
    <scope>NUCLEOTIDE SEQUENCE [LARGE SCALE GENOMIC DNA]</scope>
    <source>
        <strain evidence="2 3">LNHT1506</strain>
    </source>
</reference>
<dbReference type="Proteomes" id="UP000503462">
    <property type="component" value="Chromosome 1"/>
</dbReference>
<dbReference type="AlphaFoldDB" id="A0A6H0XLU1"/>
<keyword evidence="3" id="KW-1185">Reference proteome</keyword>
<organism evidence="2 3">
    <name type="scientific">Peltaster fructicola</name>
    <dbReference type="NCBI Taxonomy" id="286661"/>
    <lineage>
        <taxon>Eukaryota</taxon>
        <taxon>Fungi</taxon>
        <taxon>Dikarya</taxon>
        <taxon>Ascomycota</taxon>
        <taxon>Pezizomycotina</taxon>
        <taxon>Dothideomycetes</taxon>
        <taxon>Dothideomycetes incertae sedis</taxon>
        <taxon>Peltaster</taxon>
    </lineage>
</organism>
<proteinExistence type="predicted"/>